<dbReference type="Proteomes" id="UP001153069">
    <property type="component" value="Unassembled WGS sequence"/>
</dbReference>
<feature type="compositionally biased region" description="Basic and acidic residues" evidence="1">
    <location>
        <begin position="19"/>
        <end position="34"/>
    </location>
</feature>
<dbReference type="Gene3D" id="1.10.490.10">
    <property type="entry name" value="Globins"/>
    <property type="match status" value="1"/>
</dbReference>
<dbReference type="InterPro" id="IPR009050">
    <property type="entry name" value="Globin-like_sf"/>
</dbReference>
<keyword evidence="3" id="KW-1185">Reference proteome</keyword>
<reference evidence="2" key="1">
    <citation type="submission" date="2020-06" db="EMBL/GenBank/DDBJ databases">
        <authorList>
            <consortium name="Plant Systems Biology data submission"/>
        </authorList>
    </citation>
    <scope>NUCLEOTIDE SEQUENCE</scope>
    <source>
        <strain evidence="2">D6</strain>
    </source>
</reference>
<name>A0A9N8H1L9_9STRA</name>
<dbReference type="AlphaFoldDB" id="A0A9N8H1L9"/>
<dbReference type="CDD" id="cd00454">
    <property type="entry name" value="TrHb1_N"/>
    <property type="match status" value="1"/>
</dbReference>
<accession>A0A9N8H1L9</accession>
<dbReference type="SUPFAM" id="SSF46458">
    <property type="entry name" value="Globin-like"/>
    <property type="match status" value="1"/>
</dbReference>
<dbReference type="OrthoDB" id="542733at2759"/>
<evidence type="ECO:0000313" key="2">
    <source>
        <dbReference type="EMBL" id="CAB9497411.1"/>
    </source>
</evidence>
<proteinExistence type="predicted"/>
<protein>
    <submittedName>
        <fullName evidence="2">Truncated hemoglobin GlbN</fullName>
    </submittedName>
</protein>
<sequence>MVLKKVLRSLSPQRRSKSPVRESSPRRNDSRSSESAEDAPPKPSLMIRLGGRDVLHKIVDNFIERIVTNEKLMFFFEGVDQRALNMHQKRFLSMAFTKLPNGIEATIKANHQTMFANGLNASHFDVFVEDLVKSMSHFGVDNDLISEAVSVIAPLRPIFEEGAKNAAA</sequence>
<gene>
    <name evidence="2" type="ORF">SEMRO_19_G013610.1</name>
</gene>
<feature type="region of interest" description="Disordered" evidence="1">
    <location>
        <begin position="1"/>
        <end position="44"/>
    </location>
</feature>
<dbReference type="GO" id="GO:0020037">
    <property type="term" value="F:heme binding"/>
    <property type="evidence" value="ECO:0007669"/>
    <property type="project" value="InterPro"/>
</dbReference>
<dbReference type="GO" id="GO:0019825">
    <property type="term" value="F:oxygen binding"/>
    <property type="evidence" value="ECO:0007669"/>
    <property type="project" value="InterPro"/>
</dbReference>
<organism evidence="2 3">
    <name type="scientific">Seminavis robusta</name>
    <dbReference type="NCBI Taxonomy" id="568900"/>
    <lineage>
        <taxon>Eukaryota</taxon>
        <taxon>Sar</taxon>
        <taxon>Stramenopiles</taxon>
        <taxon>Ochrophyta</taxon>
        <taxon>Bacillariophyta</taxon>
        <taxon>Bacillariophyceae</taxon>
        <taxon>Bacillariophycidae</taxon>
        <taxon>Naviculales</taxon>
        <taxon>Naviculaceae</taxon>
        <taxon>Seminavis</taxon>
    </lineage>
</organism>
<comment type="caution">
    <text evidence="2">The sequence shown here is derived from an EMBL/GenBank/DDBJ whole genome shotgun (WGS) entry which is preliminary data.</text>
</comment>
<dbReference type="EMBL" id="CAICTM010000019">
    <property type="protein sequence ID" value="CAB9497411.1"/>
    <property type="molecule type" value="Genomic_DNA"/>
</dbReference>
<dbReference type="InterPro" id="IPR012292">
    <property type="entry name" value="Globin/Proto"/>
</dbReference>
<evidence type="ECO:0000313" key="3">
    <source>
        <dbReference type="Proteomes" id="UP001153069"/>
    </source>
</evidence>
<evidence type="ECO:0000256" key="1">
    <source>
        <dbReference type="SAM" id="MobiDB-lite"/>
    </source>
</evidence>